<name>A2BJR6_HYPBU</name>
<dbReference type="HOGENOM" id="CLU_786668_0_0_2"/>
<keyword evidence="2" id="KW-1185">Reference proteome</keyword>
<reference evidence="1 2" key="1">
    <citation type="journal article" date="2007" name="Archaea">
        <title>The genome of Hyperthermus butylicus: a sulfur-reducing, peptide fermenting, neutrophilic Crenarchaeote growing up to 108 degrees C.</title>
        <authorList>
            <person name="Brugger K."/>
            <person name="Chen L."/>
            <person name="Stark M."/>
            <person name="Zibat A."/>
            <person name="Redder P."/>
            <person name="Ruepp A."/>
            <person name="Awayez M."/>
            <person name="She Q."/>
            <person name="Garrett R.A."/>
            <person name="Klenk H.P."/>
        </authorList>
    </citation>
    <scope>NUCLEOTIDE SEQUENCE [LARGE SCALE GENOMIC DNA]</scope>
    <source>
        <strain evidence="2">DSM 5456 / JCM 9403 / PLM1-5</strain>
    </source>
</reference>
<sequence>MAAKTAVRIPVLVIADWDADGATSAAMIYYAQYYRKVYPLRGRHDMHLAPAGPRSFPDTLAQHLEAYGCPDVIAVLDIPLTERVYSSLRNALSQCKGLRLVYIDHHFSTLYMSKKLYELSEEIYLGHKPTAILTYHLLRSLGVQRLTPRLQAFMNAVGVLERSRRPLTEAEARIVKLAASISKASTVLRDAELWRKLVRWLASPLPQDLPIDREMVERVIRIAEESDREIMDKARELAFSARRIGYIKLVDARGKWSGRGASALASKLYKVLRQPVALLVERGDGALLLIIRSRGRGAYRVAAGLMREGLAENIGGHGGLAVVKLRSGVDMRQLEEELRRLSLSL</sequence>
<dbReference type="GeneID" id="4781996"/>
<dbReference type="RefSeq" id="WP_011821545.1">
    <property type="nucleotide sequence ID" value="NC_008818.1"/>
</dbReference>
<dbReference type="Proteomes" id="UP000002593">
    <property type="component" value="Chromosome"/>
</dbReference>
<dbReference type="eggNOG" id="arCOG00425">
    <property type="taxonomic scope" value="Archaea"/>
</dbReference>
<evidence type="ECO:0000313" key="1">
    <source>
        <dbReference type="EMBL" id="ABM80227.1"/>
    </source>
</evidence>
<gene>
    <name evidence="1" type="ordered locus">Hbut_0355</name>
</gene>
<accession>A2BJR6</accession>
<dbReference type="PANTHER" id="PTHR42146">
    <property type="entry name" value="3',5'-CYCLIC-NUCLEOTIDE PHOSPHODIESTERASE"/>
    <property type="match status" value="1"/>
</dbReference>
<dbReference type="KEGG" id="hbu:Hbut_0355"/>
<proteinExistence type="predicted"/>
<dbReference type="EMBL" id="CP000493">
    <property type="protein sequence ID" value="ABM80227.1"/>
    <property type="molecule type" value="Genomic_DNA"/>
</dbReference>
<evidence type="ECO:0000313" key="2">
    <source>
        <dbReference type="Proteomes" id="UP000002593"/>
    </source>
</evidence>
<dbReference type="InterPro" id="IPR038763">
    <property type="entry name" value="DHH_sf"/>
</dbReference>
<dbReference type="PANTHER" id="PTHR42146:SF1">
    <property type="entry name" value="OLIGORIBONUCLEASE NRNB"/>
    <property type="match status" value="1"/>
</dbReference>
<dbReference type="SUPFAM" id="SSF64182">
    <property type="entry name" value="DHH phosphoesterases"/>
    <property type="match status" value="1"/>
</dbReference>
<protein>
    <submittedName>
        <fullName evidence="1">Phosphoesterase, DHH family</fullName>
    </submittedName>
</protein>
<organism evidence="1 2">
    <name type="scientific">Hyperthermus butylicus (strain DSM 5456 / JCM 9403 / PLM1-5)</name>
    <dbReference type="NCBI Taxonomy" id="415426"/>
    <lineage>
        <taxon>Archaea</taxon>
        <taxon>Thermoproteota</taxon>
        <taxon>Thermoprotei</taxon>
        <taxon>Desulfurococcales</taxon>
        <taxon>Pyrodictiaceae</taxon>
        <taxon>Hyperthermus</taxon>
    </lineage>
</organism>
<dbReference type="AlphaFoldDB" id="A2BJR6"/>
<dbReference type="EnsemblBacteria" id="ABM80227">
    <property type="protein sequence ID" value="ABM80227"/>
    <property type="gene ID" value="Hbut_0355"/>
</dbReference>
<dbReference type="InterPro" id="IPR052968">
    <property type="entry name" value="Nucleotide_metab_enz"/>
</dbReference>